<organism evidence="1 2">
    <name type="scientific">Hafnia alvei</name>
    <dbReference type="NCBI Taxonomy" id="569"/>
    <lineage>
        <taxon>Bacteria</taxon>
        <taxon>Pseudomonadati</taxon>
        <taxon>Pseudomonadota</taxon>
        <taxon>Gammaproteobacteria</taxon>
        <taxon>Enterobacterales</taxon>
        <taxon>Hafniaceae</taxon>
        <taxon>Hafnia</taxon>
    </lineage>
</organism>
<name>A0A1C6Z0R3_HAFAL</name>
<evidence type="ECO:0000313" key="2">
    <source>
        <dbReference type="Proteomes" id="UP000094844"/>
    </source>
</evidence>
<dbReference type="OrthoDB" id="6639956at2"/>
<dbReference type="EMBL" id="FMIQ01000041">
    <property type="protein sequence ID" value="SCM52793.1"/>
    <property type="molecule type" value="Genomic_DNA"/>
</dbReference>
<dbReference type="RefSeq" id="WP_072308771.1">
    <property type="nucleotide sequence ID" value="NZ_CP134154.1"/>
</dbReference>
<dbReference type="InterPro" id="IPR024684">
    <property type="entry name" value="Tscrpt_act_PerC/SfV_Orf40"/>
</dbReference>
<accession>A0A1C6Z0R3</accession>
<gene>
    <name evidence="1" type="ORF">BN1044_02278</name>
</gene>
<proteinExistence type="predicted"/>
<dbReference type="AlphaFoldDB" id="A0A1C6Z0R3"/>
<sequence>MKIKTMPVIRRHRPALVQLHQERARRCEASKQWRRAEYEWSRVIENCGTEEDMEHAVKCRNQCSIHCRATYVTADPRMDFETVVSLEVLS</sequence>
<evidence type="ECO:0000313" key="1">
    <source>
        <dbReference type="EMBL" id="SCM52793.1"/>
    </source>
</evidence>
<dbReference type="Proteomes" id="UP000094844">
    <property type="component" value="Unassembled WGS sequence"/>
</dbReference>
<reference evidence="1 2" key="1">
    <citation type="submission" date="2016-09" db="EMBL/GenBank/DDBJ databases">
        <authorList>
            <person name="Capua I."/>
            <person name="De Benedictis P."/>
            <person name="Joannis T."/>
            <person name="Lombin L.H."/>
            <person name="Cattoli G."/>
        </authorList>
    </citation>
    <scope>NUCLEOTIDE SEQUENCE [LARGE SCALE GENOMIC DNA]</scope>
    <source>
        <strain evidence="1 2">GB001</strain>
    </source>
</reference>
<dbReference type="Pfam" id="PF06069">
    <property type="entry name" value="PerC"/>
    <property type="match status" value="1"/>
</dbReference>
<protein>
    <submittedName>
        <fullName evidence="1">PerC transcriptional activator</fullName>
    </submittedName>
</protein>